<dbReference type="Gene3D" id="1.10.287.130">
    <property type="match status" value="1"/>
</dbReference>
<dbReference type="PROSITE" id="PS50005">
    <property type="entry name" value="TPR"/>
    <property type="match status" value="1"/>
</dbReference>
<keyword evidence="5" id="KW-0418">Kinase</keyword>
<evidence type="ECO:0000256" key="3">
    <source>
        <dbReference type="ARBA" id="ARBA00022553"/>
    </source>
</evidence>
<dbReference type="SMART" id="SM00028">
    <property type="entry name" value="TPR"/>
    <property type="match status" value="5"/>
</dbReference>
<evidence type="ECO:0000256" key="8">
    <source>
        <dbReference type="SAM" id="Phobius"/>
    </source>
</evidence>
<evidence type="ECO:0000256" key="1">
    <source>
        <dbReference type="ARBA" id="ARBA00000085"/>
    </source>
</evidence>
<keyword evidence="4" id="KW-0808">Transferase</keyword>
<dbReference type="EC" id="2.7.13.3" evidence="2"/>
<keyword evidence="11" id="KW-0547">Nucleotide-binding</keyword>
<comment type="catalytic activity">
    <reaction evidence="1">
        <text>ATP + protein L-histidine = ADP + protein N-phospho-L-histidine.</text>
        <dbReference type="EC" id="2.7.13.3"/>
    </reaction>
</comment>
<dbReference type="SUPFAM" id="SSF55874">
    <property type="entry name" value="ATPase domain of HSP90 chaperone/DNA topoisomerase II/histidine kinase"/>
    <property type="match status" value="1"/>
</dbReference>
<accession>A0ABV2BU38</accession>
<dbReference type="InterPro" id="IPR011990">
    <property type="entry name" value="TPR-like_helical_dom_sf"/>
</dbReference>
<dbReference type="Pfam" id="PF13181">
    <property type="entry name" value="TPR_8"/>
    <property type="match status" value="2"/>
</dbReference>
<dbReference type="InterPro" id="IPR003594">
    <property type="entry name" value="HATPase_dom"/>
</dbReference>
<dbReference type="PROSITE" id="PS50109">
    <property type="entry name" value="HIS_KIN"/>
    <property type="match status" value="1"/>
</dbReference>
<dbReference type="InterPro" id="IPR036890">
    <property type="entry name" value="HATPase_C_sf"/>
</dbReference>
<evidence type="ECO:0000256" key="7">
    <source>
        <dbReference type="PROSITE-ProRule" id="PRU00339"/>
    </source>
</evidence>
<evidence type="ECO:0000256" key="4">
    <source>
        <dbReference type="ARBA" id="ARBA00022679"/>
    </source>
</evidence>
<dbReference type="EMBL" id="JBEVCJ010000010">
    <property type="protein sequence ID" value="MET1255450.1"/>
    <property type="molecule type" value="Genomic_DNA"/>
</dbReference>
<evidence type="ECO:0000259" key="10">
    <source>
        <dbReference type="PROSITE" id="PS50109"/>
    </source>
</evidence>
<dbReference type="RefSeq" id="WP_353896036.1">
    <property type="nucleotide sequence ID" value="NZ_JBEVCJ010000010.1"/>
</dbReference>
<dbReference type="InterPro" id="IPR005467">
    <property type="entry name" value="His_kinase_dom"/>
</dbReference>
<dbReference type="PANTHER" id="PTHR43711:SF31">
    <property type="entry name" value="HISTIDINE KINASE"/>
    <property type="match status" value="1"/>
</dbReference>
<dbReference type="InterPro" id="IPR003661">
    <property type="entry name" value="HisK_dim/P_dom"/>
</dbReference>
<keyword evidence="8" id="KW-0812">Transmembrane</keyword>
<evidence type="ECO:0000256" key="6">
    <source>
        <dbReference type="ARBA" id="ARBA00023012"/>
    </source>
</evidence>
<organism evidence="11 12">
    <name type="scientific">Aliikangiella maris</name>
    <dbReference type="NCBI Taxonomy" id="3162458"/>
    <lineage>
        <taxon>Bacteria</taxon>
        <taxon>Pseudomonadati</taxon>
        <taxon>Pseudomonadota</taxon>
        <taxon>Gammaproteobacteria</taxon>
        <taxon>Oceanospirillales</taxon>
        <taxon>Pleioneaceae</taxon>
        <taxon>Aliikangiella</taxon>
    </lineage>
</organism>
<feature type="signal peptide" evidence="9">
    <location>
        <begin position="1"/>
        <end position="29"/>
    </location>
</feature>
<feature type="chain" id="PRO_5047300984" description="histidine kinase" evidence="9">
    <location>
        <begin position="30"/>
        <end position="673"/>
    </location>
</feature>
<dbReference type="SMART" id="SM00387">
    <property type="entry name" value="HATPase_c"/>
    <property type="match status" value="1"/>
</dbReference>
<dbReference type="PRINTS" id="PR00344">
    <property type="entry name" value="BCTRLSENSOR"/>
</dbReference>
<dbReference type="SUPFAM" id="SSF47384">
    <property type="entry name" value="Homodimeric domain of signal transducing histidine kinase"/>
    <property type="match status" value="1"/>
</dbReference>
<protein>
    <recommendedName>
        <fullName evidence="2">histidine kinase</fullName>
        <ecNumber evidence="2">2.7.13.3</ecNumber>
    </recommendedName>
</protein>
<gene>
    <name evidence="11" type="ORF">ABVT43_09960</name>
</gene>
<keyword evidence="7" id="KW-0802">TPR repeat</keyword>
<evidence type="ECO:0000256" key="2">
    <source>
        <dbReference type="ARBA" id="ARBA00012438"/>
    </source>
</evidence>
<feature type="domain" description="Histidine kinase" evidence="10">
    <location>
        <begin position="452"/>
        <end position="669"/>
    </location>
</feature>
<reference evidence="11 12" key="1">
    <citation type="submission" date="2024-06" db="EMBL/GenBank/DDBJ databases">
        <authorList>
            <person name="Li F."/>
        </authorList>
    </citation>
    <scope>NUCLEOTIDE SEQUENCE [LARGE SCALE GENOMIC DNA]</scope>
    <source>
        <strain evidence="11 12">GXAS 311</strain>
    </source>
</reference>
<dbReference type="Gene3D" id="3.30.565.10">
    <property type="entry name" value="Histidine kinase-like ATPase, C-terminal domain"/>
    <property type="match status" value="1"/>
</dbReference>
<keyword evidence="9" id="KW-0732">Signal</keyword>
<evidence type="ECO:0000256" key="5">
    <source>
        <dbReference type="ARBA" id="ARBA00022777"/>
    </source>
</evidence>
<dbReference type="Pfam" id="PF02518">
    <property type="entry name" value="HATPase_c"/>
    <property type="match status" value="1"/>
</dbReference>
<keyword evidence="8" id="KW-0472">Membrane</keyword>
<dbReference type="Proteomes" id="UP001548189">
    <property type="component" value="Unassembled WGS sequence"/>
</dbReference>
<keyword evidence="3" id="KW-0597">Phosphoprotein</keyword>
<dbReference type="InterPro" id="IPR036097">
    <property type="entry name" value="HisK_dim/P_sf"/>
</dbReference>
<evidence type="ECO:0000256" key="9">
    <source>
        <dbReference type="SAM" id="SignalP"/>
    </source>
</evidence>
<dbReference type="SUPFAM" id="SSF48452">
    <property type="entry name" value="TPR-like"/>
    <property type="match status" value="2"/>
</dbReference>
<evidence type="ECO:0000313" key="11">
    <source>
        <dbReference type="EMBL" id="MET1255450.1"/>
    </source>
</evidence>
<feature type="transmembrane region" description="Helical" evidence="8">
    <location>
        <begin position="400"/>
        <end position="421"/>
    </location>
</feature>
<name>A0ABV2BU38_9GAMM</name>
<dbReference type="Pfam" id="PF00512">
    <property type="entry name" value="HisKA"/>
    <property type="match status" value="1"/>
</dbReference>
<dbReference type="PANTHER" id="PTHR43711">
    <property type="entry name" value="TWO-COMPONENT HISTIDINE KINASE"/>
    <property type="match status" value="1"/>
</dbReference>
<keyword evidence="6" id="KW-0902">Two-component regulatory system</keyword>
<dbReference type="GO" id="GO:0005524">
    <property type="term" value="F:ATP binding"/>
    <property type="evidence" value="ECO:0007669"/>
    <property type="project" value="UniProtKB-KW"/>
</dbReference>
<dbReference type="SMART" id="SM00388">
    <property type="entry name" value="HisKA"/>
    <property type="match status" value="1"/>
</dbReference>
<sequence>MKNLFKLLASFKLASCFFILFSTFTFVNASSDSSQKVTPPSQNEINGQWYAVQVKKYARNAPNIALKFAEQSVDYFAKKPDPLSEARVLNESSYAYYFLGNNQKAMELAKKSEVLAKKHNLGSAIARSKVLQGNVMQSIGVFKDSLVLYKDAATYYRETQNIKQLGKVLVNLANTYFEAGQYSIAMDFYQQAEEADVAQDNRAKYYLGYANTYAKQDDIDKSILYYLKATEAYAKDNDQIGKELSQSGLGSLYLKQNRPDKALLLFDTALNSARASGRLFREVIMLCWKSEALIQLNRADEAFVIASEALDLATKLGTKADQITAYQAKAVSLEHVNRLAEAVEMYKQIITLDAEVRTQKVETQMAVMQILFDLEKKNHQIDLLSSQNTIQELNLKQQRALSLAIVVSILLLSISTFFFYYRRTQKKLLEEEQLISDRLKELDNLKNQVMANTSHELRTPLNGIIGMTQLLLETSETLHEEDAEKIEIIEQCGTRLLSLVQDITDFSQLQSGKLKITQTPVDLYKIALEVTSLLQQLAQNKSLELVLSFEEKLPLIYADKKRLHQVLLNLIGNSIKFSSNGQIDITAHTEKNHVRISVSDQGIGIPEDKLAQIFEPFEQVDGSATRQNEGSGLGLPITRELLLLHKSDITVITTLGKGTTFTFSLPIAEETRA</sequence>
<keyword evidence="11" id="KW-0067">ATP-binding</keyword>
<evidence type="ECO:0000313" key="12">
    <source>
        <dbReference type="Proteomes" id="UP001548189"/>
    </source>
</evidence>
<dbReference type="InterPro" id="IPR019734">
    <property type="entry name" value="TPR_rpt"/>
</dbReference>
<proteinExistence type="predicted"/>
<dbReference type="InterPro" id="IPR004358">
    <property type="entry name" value="Sig_transdc_His_kin-like_C"/>
</dbReference>
<dbReference type="CDD" id="cd16922">
    <property type="entry name" value="HATPase_EvgS-ArcB-TorS-like"/>
    <property type="match status" value="1"/>
</dbReference>
<keyword evidence="12" id="KW-1185">Reference proteome</keyword>
<dbReference type="CDD" id="cd00082">
    <property type="entry name" value="HisKA"/>
    <property type="match status" value="1"/>
</dbReference>
<keyword evidence="8" id="KW-1133">Transmembrane helix</keyword>
<dbReference type="Gene3D" id="1.25.40.10">
    <property type="entry name" value="Tetratricopeptide repeat domain"/>
    <property type="match status" value="2"/>
</dbReference>
<feature type="repeat" description="TPR" evidence="7">
    <location>
        <begin position="166"/>
        <end position="199"/>
    </location>
</feature>
<comment type="caution">
    <text evidence="11">The sequence shown here is derived from an EMBL/GenBank/DDBJ whole genome shotgun (WGS) entry which is preliminary data.</text>
</comment>
<dbReference type="InterPro" id="IPR050736">
    <property type="entry name" value="Sensor_HK_Regulatory"/>
</dbReference>